<reference evidence="2" key="1">
    <citation type="submission" date="2018-05" db="EMBL/GenBank/DDBJ databases">
        <title>Draft genome of Mucuna pruriens seed.</title>
        <authorList>
            <person name="Nnadi N.E."/>
            <person name="Vos R."/>
            <person name="Hasami M.H."/>
            <person name="Devisetty U.K."/>
            <person name="Aguiy J.C."/>
        </authorList>
    </citation>
    <scope>NUCLEOTIDE SEQUENCE [LARGE SCALE GENOMIC DNA]</scope>
    <source>
        <strain evidence="2">JCA_2017</strain>
    </source>
</reference>
<dbReference type="SUPFAM" id="SSF50129">
    <property type="entry name" value="GroES-like"/>
    <property type="match status" value="1"/>
</dbReference>
<feature type="region of interest" description="Disordered" evidence="1">
    <location>
        <begin position="204"/>
        <end position="234"/>
    </location>
</feature>
<sequence length="258" mass="28963">MLNIVYKRITIRGFLVSDYVNVFAQFLAKTLDYLRAGKLKVIEDISLGVESIPSAFVELFNGANIGKKIVKIAQDLTLHAQTKRRNPRLLSYLHDRFPSELVECPSCNSVYFSYAITNQISQTCNDNAVDNGGNTTLVDVLSQLEDLIIEWKKARKVRFEGGKTMGDSSEEMESYSPKIKVMIKQMKRIVAKLCKRLEMMEKENRGTQSVNAKVKALSRGREEHRTPSMQVSEANHGEVHATMSSRSIGAIDIGNMIG</sequence>
<organism evidence="2 3">
    <name type="scientific">Mucuna pruriens</name>
    <name type="common">Velvet bean</name>
    <name type="synonym">Dolichos pruriens</name>
    <dbReference type="NCBI Taxonomy" id="157652"/>
    <lineage>
        <taxon>Eukaryota</taxon>
        <taxon>Viridiplantae</taxon>
        <taxon>Streptophyta</taxon>
        <taxon>Embryophyta</taxon>
        <taxon>Tracheophyta</taxon>
        <taxon>Spermatophyta</taxon>
        <taxon>Magnoliopsida</taxon>
        <taxon>eudicotyledons</taxon>
        <taxon>Gunneridae</taxon>
        <taxon>Pentapetalae</taxon>
        <taxon>rosids</taxon>
        <taxon>fabids</taxon>
        <taxon>Fabales</taxon>
        <taxon>Fabaceae</taxon>
        <taxon>Papilionoideae</taxon>
        <taxon>50 kb inversion clade</taxon>
        <taxon>NPAAA clade</taxon>
        <taxon>indigoferoid/millettioid clade</taxon>
        <taxon>Phaseoleae</taxon>
        <taxon>Mucuna</taxon>
    </lineage>
</organism>
<dbReference type="GO" id="GO:0016628">
    <property type="term" value="F:oxidoreductase activity, acting on the CH-CH group of donors, NAD or NADP as acceptor"/>
    <property type="evidence" value="ECO:0007669"/>
    <property type="project" value="InterPro"/>
</dbReference>
<name>A0A371EML3_MUCPR</name>
<dbReference type="InterPro" id="IPR011032">
    <property type="entry name" value="GroES-like_sf"/>
</dbReference>
<dbReference type="Proteomes" id="UP000257109">
    <property type="component" value="Unassembled WGS sequence"/>
</dbReference>
<feature type="non-terminal residue" evidence="2">
    <location>
        <position position="1"/>
    </location>
</feature>
<evidence type="ECO:0000313" key="2">
    <source>
        <dbReference type="EMBL" id="RDX67302.1"/>
    </source>
</evidence>
<gene>
    <name evidence="2" type="primary">AER</name>
    <name evidence="2" type="ORF">CR513_53840</name>
</gene>
<dbReference type="InterPro" id="IPR045010">
    <property type="entry name" value="MDR_fam"/>
</dbReference>
<dbReference type="EMBL" id="QJKJ01013060">
    <property type="protein sequence ID" value="RDX67302.1"/>
    <property type="molecule type" value="Genomic_DNA"/>
</dbReference>
<evidence type="ECO:0000256" key="1">
    <source>
        <dbReference type="SAM" id="MobiDB-lite"/>
    </source>
</evidence>
<evidence type="ECO:0000313" key="3">
    <source>
        <dbReference type="Proteomes" id="UP000257109"/>
    </source>
</evidence>
<dbReference type="OrthoDB" id="809632at2759"/>
<dbReference type="Gene3D" id="3.40.50.720">
    <property type="entry name" value="NAD(P)-binding Rossmann-like Domain"/>
    <property type="match status" value="1"/>
</dbReference>
<accession>A0A371EML3</accession>
<proteinExistence type="predicted"/>
<dbReference type="PANTHER" id="PTHR43205">
    <property type="entry name" value="PROSTAGLANDIN REDUCTASE"/>
    <property type="match status" value="1"/>
</dbReference>
<dbReference type="STRING" id="157652.A0A371EML3"/>
<dbReference type="PANTHER" id="PTHR43205:SF12">
    <property type="entry name" value="OS06G0602900 PROTEIN"/>
    <property type="match status" value="1"/>
</dbReference>
<protein>
    <submittedName>
        <fullName evidence="2">NADPH-dependent oxidoreductase 2-alkenal reductase</fullName>
    </submittedName>
</protein>
<dbReference type="Gene3D" id="3.90.180.10">
    <property type="entry name" value="Medium-chain alcohol dehydrogenases, catalytic domain"/>
    <property type="match status" value="1"/>
</dbReference>
<keyword evidence="3" id="KW-1185">Reference proteome</keyword>
<comment type="caution">
    <text evidence="2">The sequence shown here is derived from an EMBL/GenBank/DDBJ whole genome shotgun (WGS) entry which is preliminary data.</text>
</comment>
<dbReference type="AlphaFoldDB" id="A0A371EML3"/>